<evidence type="ECO:0000256" key="2">
    <source>
        <dbReference type="ARBA" id="ARBA00023125"/>
    </source>
</evidence>
<dbReference type="GO" id="GO:0003677">
    <property type="term" value="F:DNA binding"/>
    <property type="evidence" value="ECO:0007669"/>
    <property type="project" value="UniProtKB-KW"/>
</dbReference>
<dbReference type="GO" id="GO:0003700">
    <property type="term" value="F:DNA-binding transcription factor activity"/>
    <property type="evidence" value="ECO:0007669"/>
    <property type="project" value="InterPro"/>
</dbReference>
<keyword evidence="1" id="KW-0805">Transcription regulation</keyword>
<dbReference type="PRINTS" id="PR00778">
    <property type="entry name" value="HTHARSR"/>
</dbReference>
<name>A0A644WUX3_9ZZZZ</name>
<dbReference type="NCBIfam" id="NF033788">
    <property type="entry name" value="HTH_metalloreg"/>
    <property type="match status" value="1"/>
</dbReference>
<reference evidence="5" key="1">
    <citation type="submission" date="2019-08" db="EMBL/GenBank/DDBJ databases">
        <authorList>
            <person name="Kucharzyk K."/>
            <person name="Murdoch R.W."/>
            <person name="Higgins S."/>
            <person name="Loffler F."/>
        </authorList>
    </citation>
    <scope>NUCLEOTIDE SEQUENCE</scope>
</reference>
<keyword evidence="2" id="KW-0238">DNA-binding</keyword>
<dbReference type="Pfam" id="PF01022">
    <property type="entry name" value="HTH_5"/>
    <property type="match status" value="1"/>
</dbReference>
<organism evidence="5">
    <name type="scientific">bioreactor metagenome</name>
    <dbReference type="NCBI Taxonomy" id="1076179"/>
    <lineage>
        <taxon>unclassified sequences</taxon>
        <taxon>metagenomes</taxon>
        <taxon>ecological metagenomes</taxon>
    </lineage>
</organism>
<dbReference type="Gene3D" id="1.10.10.10">
    <property type="entry name" value="Winged helix-like DNA-binding domain superfamily/Winged helix DNA-binding domain"/>
    <property type="match status" value="1"/>
</dbReference>
<dbReference type="PANTHER" id="PTHR33154:SF18">
    <property type="entry name" value="ARSENICAL RESISTANCE OPERON REPRESSOR"/>
    <property type="match status" value="1"/>
</dbReference>
<dbReference type="PANTHER" id="PTHR33154">
    <property type="entry name" value="TRANSCRIPTIONAL REGULATOR, ARSR FAMILY"/>
    <property type="match status" value="1"/>
</dbReference>
<comment type="caution">
    <text evidence="5">The sequence shown here is derived from an EMBL/GenBank/DDBJ whole genome shotgun (WGS) entry which is preliminary data.</text>
</comment>
<dbReference type="AlphaFoldDB" id="A0A644WUX3"/>
<dbReference type="PROSITE" id="PS50987">
    <property type="entry name" value="HTH_ARSR_2"/>
    <property type="match status" value="1"/>
</dbReference>
<dbReference type="InterPro" id="IPR036388">
    <property type="entry name" value="WH-like_DNA-bd_sf"/>
</dbReference>
<sequence>MENKYNEMAKVFKVFSDPNRLMIVEMILDGEKCACTILEDLNISQSTLSHHMKILCDSGIVNCRKEGKWNYYSINKDGYKGIYDFLIKIMESSDANNYSDKSCNCR</sequence>
<dbReference type="EMBL" id="VSSQ01001319">
    <property type="protein sequence ID" value="MPM07288.1"/>
    <property type="molecule type" value="Genomic_DNA"/>
</dbReference>
<dbReference type="CDD" id="cd00090">
    <property type="entry name" value="HTH_ARSR"/>
    <property type="match status" value="1"/>
</dbReference>
<proteinExistence type="predicted"/>
<evidence type="ECO:0000313" key="5">
    <source>
        <dbReference type="EMBL" id="MPM07288.1"/>
    </source>
</evidence>
<accession>A0A644WUX3</accession>
<evidence type="ECO:0000256" key="1">
    <source>
        <dbReference type="ARBA" id="ARBA00023015"/>
    </source>
</evidence>
<dbReference type="InterPro" id="IPR001845">
    <property type="entry name" value="HTH_ArsR_DNA-bd_dom"/>
</dbReference>
<dbReference type="InterPro" id="IPR051081">
    <property type="entry name" value="HTH_MetalResp_TranReg"/>
</dbReference>
<keyword evidence="3" id="KW-0804">Transcription</keyword>
<dbReference type="InterPro" id="IPR011991">
    <property type="entry name" value="ArsR-like_HTH"/>
</dbReference>
<dbReference type="SMART" id="SM00418">
    <property type="entry name" value="HTH_ARSR"/>
    <property type="match status" value="1"/>
</dbReference>
<evidence type="ECO:0000256" key="3">
    <source>
        <dbReference type="ARBA" id="ARBA00023163"/>
    </source>
</evidence>
<feature type="domain" description="HTH arsR-type" evidence="4">
    <location>
        <begin position="1"/>
        <end position="94"/>
    </location>
</feature>
<gene>
    <name evidence="5" type="primary">aseR</name>
    <name evidence="5" type="ORF">SDC9_53594</name>
</gene>
<evidence type="ECO:0000259" key="4">
    <source>
        <dbReference type="PROSITE" id="PS50987"/>
    </source>
</evidence>
<dbReference type="InterPro" id="IPR036390">
    <property type="entry name" value="WH_DNA-bd_sf"/>
</dbReference>
<dbReference type="SUPFAM" id="SSF46785">
    <property type="entry name" value="Winged helix' DNA-binding domain"/>
    <property type="match status" value="1"/>
</dbReference>
<protein>
    <submittedName>
        <fullName evidence="5">HTH-type transcriptional repressor AseR</fullName>
    </submittedName>
</protein>